<evidence type="ECO:0000256" key="2">
    <source>
        <dbReference type="ARBA" id="ARBA00006601"/>
    </source>
</evidence>
<feature type="binding site" evidence="10">
    <location>
        <position position="373"/>
    </location>
    <ligand>
        <name>NAD(+)</name>
        <dbReference type="ChEBI" id="CHEBI:57540"/>
    </ligand>
</feature>
<evidence type="ECO:0000313" key="12">
    <source>
        <dbReference type="EMBL" id="AIG97472.1"/>
    </source>
</evidence>
<reference evidence="12 13" key="1">
    <citation type="submission" date="2013-07" db="EMBL/GenBank/DDBJ databases">
        <title>Genome of Archaeoglobus fulgidus.</title>
        <authorList>
            <person name="Fiebig A."/>
            <person name="Birkeland N.-K."/>
        </authorList>
    </citation>
    <scope>NUCLEOTIDE SEQUENCE [LARGE SCALE GENOMIC DNA]</scope>
    <source>
        <strain evidence="12 13">DSM 8774</strain>
    </source>
</reference>
<dbReference type="Gene3D" id="3.40.50.720">
    <property type="entry name" value="NAD(P)-binding Rossmann-like Domain"/>
    <property type="match status" value="2"/>
</dbReference>
<dbReference type="SUPFAM" id="SSF52413">
    <property type="entry name" value="UDP-glucose/GDP-mannose dehydrogenase C-terminal domain"/>
    <property type="match status" value="1"/>
</dbReference>
<proteinExistence type="inferred from homology"/>
<evidence type="ECO:0000256" key="10">
    <source>
        <dbReference type="PIRSR" id="PIRSR500134-3"/>
    </source>
</evidence>
<dbReference type="EC" id="1.1.1.22" evidence="3 7"/>
<feature type="binding site" evidence="10">
    <location>
        <position position="309"/>
    </location>
    <ligand>
        <name>NAD(+)</name>
        <dbReference type="ChEBI" id="CHEBI:57540"/>
    </ligand>
</feature>
<evidence type="ECO:0000256" key="3">
    <source>
        <dbReference type="ARBA" id="ARBA00012954"/>
    </source>
</evidence>
<dbReference type="Gene3D" id="1.20.5.100">
    <property type="entry name" value="Cytochrome c1, transmembrane anchor, C-terminal"/>
    <property type="match status" value="1"/>
</dbReference>
<dbReference type="InterPro" id="IPR008927">
    <property type="entry name" value="6-PGluconate_DH-like_C_sf"/>
</dbReference>
<feature type="binding site" evidence="9">
    <location>
        <position position="303"/>
    </location>
    <ligand>
        <name>substrate</name>
    </ligand>
</feature>
<dbReference type="UniPathway" id="UPA00038">
    <property type="reaction ID" value="UER00491"/>
</dbReference>
<dbReference type="InterPro" id="IPR014026">
    <property type="entry name" value="UDP-Glc/GDP-Man_DH_dimer"/>
</dbReference>
<evidence type="ECO:0000256" key="1">
    <source>
        <dbReference type="ARBA" id="ARBA00004701"/>
    </source>
</evidence>
<dbReference type="InterPro" id="IPR017476">
    <property type="entry name" value="UDP-Glc/GDP-Man"/>
</dbReference>
<feature type="binding site" evidence="10">
    <location>
        <position position="201"/>
    </location>
    <ligand>
        <name>NAD(+)</name>
        <dbReference type="ChEBI" id="CHEBI:57540"/>
    </ligand>
</feature>
<dbReference type="NCBIfam" id="TIGR03026">
    <property type="entry name" value="NDP-sugDHase"/>
    <property type="match status" value="1"/>
</dbReference>
<organism evidence="12 13">
    <name type="scientific">Archaeoglobus fulgidus DSM 8774</name>
    <dbReference type="NCBI Taxonomy" id="1344584"/>
    <lineage>
        <taxon>Archaea</taxon>
        <taxon>Methanobacteriati</taxon>
        <taxon>Methanobacteriota</taxon>
        <taxon>Archaeoglobi</taxon>
        <taxon>Archaeoglobales</taxon>
        <taxon>Archaeoglobaceae</taxon>
        <taxon>Archaeoglobus</taxon>
    </lineage>
</organism>
<comment type="pathway">
    <text evidence="1">Nucleotide-sugar biosynthesis; UDP-alpha-D-glucuronate biosynthesis; UDP-alpha-D-glucuronate from UDP-alpha-D-glucose: step 1/1.</text>
</comment>
<protein>
    <recommendedName>
        <fullName evidence="3 7">UDP-glucose 6-dehydrogenase</fullName>
        <ecNumber evidence="3 7">1.1.1.22</ecNumber>
    </recommendedName>
</protein>
<keyword evidence="5 7" id="KW-0520">NAD</keyword>
<evidence type="ECO:0000313" key="13">
    <source>
        <dbReference type="Proteomes" id="UP000028501"/>
    </source>
</evidence>
<dbReference type="SUPFAM" id="SSF51735">
    <property type="entry name" value="NAD(P)-binding Rossmann-fold domains"/>
    <property type="match status" value="1"/>
</dbReference>
<dbReference type="InterPro" id="IPR028357">
    <property type="entry name" value="UDPglc_DH_bac"/>
</dbReference>
<dbReference type="KEGG" id="afg:AFULGI_00006710"/>
<feature type="domain" description="UDP-glucose/GDP-mannose dehydrogenase C-terminal" evidence="11">
    <location>
        <begin position="359"/>
        <end position="453"/>
    </location>
</feature>
<dbReference type="InterPro" id="IPR014027">
    <property type="entry name" value="UDP-Glc/GDP-Man_DH_C"/>
</dbReference>
<dbReference type="Pfam" id="PF03721">
    <property type="entry name" value="UDPG_MGDP_dh_N"/>
    <property type="match status" value="1"/>
</dbReference>
<dbReference type="InterPro" id="IPR036291">
    <property type="entry name" value="NAD(P)-bd_dom_sf"/>
</dbReference>
<dbReference type="GO" id="GO:0051287">
    <property type="term" value="F:NAD binding"/>
    <property type="evidence" value="ECO:0007669"/>
    <property type="project" value="InterPro"/>
</dbReference>
<dbReference type="SMART" id="SM00984">
    <property type="entry name" value="UDPG_MGDP_dh_C"/>
    <property type="match status" value="1"/>
</dbReference>
<gene>
    <name evidence="12" type="ORF">AFULGI_00006710</name>
</gene>
<evidence type="ECO:0000256" key="8">
    <source>
        <dbReference type="PIRSR" id="PIRSR500134-1"/>
    </source>
</evidence>
<dbReference type="AlphaFoldDB" id="A0A075WCZ5"/>
<evidence type="ECO:0000256" key="9">
    <source>
        <dbReference type="PIRSR" id="PIRSR500134-2"/>
    </source>
</evidence>
<feature type="binding site" evidence="10">
    <location>
        <position position="77"/>
    </location>
    <ligand>
        <name>NAD(+)</name>
        <dbReference type="ChEBI" id="CHEBI:57540"/>
    </ligand>
</feature>
<feature type="active site" description="Nucleophile" evidence="8">
    <location>
        <position position="306"/>
    </location>
</feature>
<evidence type="ECO:0000256" key="5">
    <source>
        <dbReference type="ARBA" id="ARBA00023027"/>
    </source>
</evidence>
<feature type="binding site" evidence="9">
    <location>
        <position position="250"/>
    </location>
    <ligand>
        <name>substrate</name>
    </ligand>
</feature>
<dbReference type="Pfam" id="PF03720">
    <property type="entry name" value="UDPG_MGDP_dh_C"/>
    <property type="match status" value="1"/>
</dbReference>
<dbReference type="PIRSF" id="PIRSF000124">
    <property type="entry name" value="UDPglc_GDPman_dh"/>
    <property type="match status" value="1"/>
</dbReference>
<feature type="binding site" evidence="10">
    <location>
        <position position="164"/>
    </location>
    <ligand>
        <name>NAD(+)</name>
        <dbReference type="ChEBI" id="CHEBI:57540"/>
    </ligand>
</feature>
<dbReference type="GO" id="GO:0006065">
    <property type="term" value="P:UDP-glucuronate biosynthetic process"/>
    <property type="evidence" value="ECO:0007669"/>
    <property type="project" value="UniProtKB-UniPathway"/>
</dbReference>
<feature type="binding site" evidence="9">
    <location>
        <begin position="198"/>
        <end position="201"/>
    </location>
    <ligand>
        <name>substrate</name>
    </ligand>
</feature>
<name>A0A075WCZ5_ARCFL</name>
<sequence length="465" mass="52446">MWNGPLLNYRDTFPQFRTFVAIVNAINNIRINLISVLTRHHTMKIAILGSGYVGIVTGIGFAELGHEIVFIDVDERKVEMLNSSKPPIYERGLEELMKKNRGKYRATTDYREALESSELTFICVGTPSKGDGSIDLKYAESASKEIGKALKNNDNFHVVVVKSTVVPGTTEDKIKPIIEKESGKKAFEDFGLAMNPEFLREGNAVYDFFNPDRIVIGVKDERTKSVLEELYKPFDCPKLITEIKTAEMIKYASNAFLATKISFANEIGNICKKLRIDVYKVFEGVGLDHRINPSFFRAGIGFGGSCFPKDVRALIRKSEELGENPKILKAVMEVNERQPLKMIELLKKHIPNLRGKKIGVLGLAFKPDTDDVRESRAIPIVKALLEEGAEIIAYDPKAIENFRKFFPQVEYANSAEDVITKSDAVLIVTEWKEFEELDYSGKIVIDGRRVEKAMKEAKIYKGVCW</sequence>
<accession>A0A075WCZ5</accession>
<dbReference type="GO" id="GO:0003979">
    <property type="term" value="F:UDP-glucose 6-dehydrogenase activity"/>
    <property type="evidence" value="ECO:0007669"/>
    <property type="project" value="UniProtKB-EC"/>
</dbReference>
<evidence type="ECO:0000256" key="4">
    <source>
        <dbReference type="ARBA" id="ARBA00023002"/>
    </source>
</evidence>
<dbReference type="InterPro" id="IPR036220">
    <property type="entry name" value="UDP-Glc/GDP-Man_DH_C_sf"/>
</dbReference>
<comment type="similarity">
    <text evidence="2 7">Belongs to the UDP-glucose/GDP-mannose dehydrogenase family.</text>
</comment>
<dbReference type="HOGENOM" id="CLU_023810_1_2_2"/>
<feature type="binding site" evidence="10">
    <location>
        <position position="72"/>
    </location>
    <ligand>
        <name>NAD(+)</name>
        <dbReference type="ChEBI" id="CHEBI:57540"/>
    </ligand>
</feature>
<comment type="catalytic activity">
    <reaction evidence="6 7">
        <text>UDP-alpha-D-glucose + 2 NAD(+) + H2O = UDP-alpha-D-glucuronate + 2 NADH + 3 H(+)</text>
        <dbReference type="Rhea" id="RHEA:23596"/>
        <dbReference type="ChEBI" id="CHEBI:15377"/>
        <dbReference type="ChEBI" id="CHEBI:15378"/>
        <dbReference type="ChEBI" id="CHEBI:57540"/>
        <dbReference type="ChEBI" id="CHEBI:57945"/>
        <dbReference type="ChEBI" id="CHEBI:58052"/>
        <dbReference type="ChEBI" id="CHEBI:58885"/>
        <dbReference type="EC" id="1.1.1.22"/>
    </reaction>
</comment>
<feature type="binding site" evidence="9">
    <location>
        <position position="366"/>
    </location>
    <ligand>
        <name>substrate</name>
    </ligand>
</feature>
<evidence type="ECO:0000259" key="11">
    <source>
        <dbReference type="SMART" id="SM00984"/>
    </source>
</evidence>
<dbReference type="SUPFAM" id="SSF48179">
    <property type="entry name" value="6-phosphogluconate dehydrogenase C-terminal domain-like"/>
    <property type="match status" value="1"/>
</dbReference>
<dbReference type="InterPro" id="IPR001732">
    <property type="entry name" value="UDP-Glc/GDP-Man_DH_N"/>
</dbReference>
<dbReference type="GO" id="GO:0000271">
    <property type="term" value="P:polysaccharide biosynthetic process"/>
    <property type="evidence" value="ECO:0007669"/>
    <property type="project" value="InterPro"/>
</dbReference>
<feature type="binding site" evidence="9">
    <location>
        <begin position="295"/>
        <end position="299"/>
    </location>
    <ligand>
        <name>substrate</name>
    </ligand>
</feature>
<dbReference type="Pfam" id="PF00984">
    <property type="entry name" value="UDPG_MGDP_dh"/>
    <property type="match status" value="1"/>
</dbReference>
<keyword evidence="4 7" id="KW-0560">Oxidoreductase</keyword>
<dbReference type="PIRSF" id="PIRSF500134">
    <property type="entry name" value="UDPglc_DH_bac"/>
    <property type="match status" value="1"/>
</dbReference>
<evidence type="ECO:0000256" key="7">
    <source>
        <dbReference type="PIRNR" id="PIRNR000124"/>
    </source>
</evidence>
<dbReference type="PANTHER" id="PTHR43750">
    <property type="entry name" value="UDP-GLUCOSE 6-DEHYDROGENASE TUAD"/>
    <property type="match status" value="1"/>
</dbReference>
<evidence type="ECO:0000256" key="6">
    <source>
        <dbReference type="ARBA" id="ARBA00047473"/>
    </source>
</evidence>
<dbReference type="Proteomes" id="UP000028501">
    <property type="component" value="Chromosome"/>
</dbReference>
<dbReference type="PANTHER" id="PTHR43750:SF3">
    <property type="entry name" value="UDP-GLUCOSE 6-DEHYDROGENASE TUAD"/>
    <property type="match status" value="1"/>
</dbReference>
<feature type="binding site" evidence="10">
    <location>
        <position position="126"/>
    </location>
    <ligand>
        <name>NAD(+)</name>
        <dbReference type="ChEBI" id="CHEBI:57540"/>
    </ligand>
</feature>
<dbReference type="EMBL" id="CP006577">
    <property type="protein sequence ID" value="AIG97472.1"/>
    <property type="molecule type" value="Genomic_DNA"/>
</dbReference>